<name>A0AAV4G4L4_9GAST</name>
<reference evidence="2 3" key="1">
    <citation type="journal article" date="2021" name="Elife">
        <title>Chloroplast acquisition without the gene transfer in kleptoplastic sea slugs, Plakobranchus ocellatus.</title>
        <authorList>
            <person name="Maeda T."/>
            <person name="Takahashi S."/>
            <person name="Yoshida T."/>
            <person name="Shimamura S."/>
            <person name="Takaki Y."/>
            <person name="Nagai Y."/>
            <person name="Toyoda A."/>
            <person name="Suzuki Y."/>
            <person name="Arimoto A."/>
            <person name="Ishii H."/>
            <person name="Satoh N."/>
            <person name="Nishiyama T."/>
            <person name="Hasebe M."/>
            <person name="Maruyama T."/>
            <person name="Minagawa J."/>
            <person name="Obokata J."/>
            <person name="Shigenobu S."/>
        </authorList>
    </citation>
    <scope>NUCLEOTIDE SEQUENCE [LARGE SCALE GENOMIC DNA]</scope>
</reference>
<evidence type="ECO:0000313" key="3">
    <source>
        <dbReference type="Proteomes" id="UP000762676"/>
    </source>
</evidence>
<protein>
    <submittedName>
        <fullName evidence="2">Multiple epidermal growth factor-like domains 10</fullName>
    </submittedName>
</protein>
<dbReference type="AlphaFoldDB" id="A0AAV4G4L4"/>
<proteinExistence type="predicted"/>
<dbReference type="PANTHER" id="PTHR24043">
    <property type="entry name" value="SCAVENGER RECEPTOR CLASS F"/>
    <property type="match status" value="1"/>
</dbReference>
<keyword evidence="1" id="KW-0245">EGF-like domain</keyword>
<evidence type="ECO:0000313" key="2">
    <source>
        <dbReference type="EMBL" id="GFR80264.1"/>
    </source>
</evidence>
<accession>A0AAV4G4L4</accession>
<comment type="caution">
    <text evidence="2">The sequence shown here is derived from an EMBL/GenBank/DDBJ whole genome shotgun (WGS) entry which is preliminary data.</text>
</comment>
<dbReference type="InterPro" id="IPR042635">
    <property type="entry name" value="MEGF10/SREC1/2-like"/>
</dbReference>
<organism evidence="2 3">
    <name type="scientific">Elysia marginata</name>
    <dbReference type="NCBI Taxonomy" id="1093978"/>
    <lineage>
        <taxon>Eukaryota</taxon>
        <taxon>Metazoa</taxon>
        <taxon>Spiralia</taxon>
        <taxon>Lophotrochozoa</taxon>
        <taxon>Mollusca</taxon>
        <taxon>Gastropoda</taxon>
        <taxon>Heterobranchia</taxon>
        <taxon>Euthyneura</taxon>
        <taxon>Panpulmonata</taxon>
        <taxon>Sacoglossa</taxon>
        <taxon>Placobranchoidea</taxon>
        <taxon>Plakobranchidae</taxon>
        <taxon>Elysia</taxon>
    </lineage>
</organism>
<dbReference type="Gene3D" id="2.170.300.10">
    <property type="entry name" value="Tie2 ligand-binding domain superfamily"/>
    <property type="match status" value="1"/>
</dbReference>
<dbReference type="Proteomes" id="UP000762676">
    <property type="component" value="Unassembled WGS sequence"/>
</dbReference>
<gene>
    <name evidence="2" type="ORF">ElyMa_005894500</name>
</gene>
<dbReference type="EMBL" id="BMAT01011845">
    <property type="protein sequence ID" value="GFR80264.1"/>
    <property type="molecule type" value="Genomic_DNA"/>
</dbReference>
<dbReference type="PANTHER" id="PTHR24043:SF8">
    <property type="entry name" value="EGF-LIKE DOMAIN-CONTAINING PROTEIN"/>
    <property type="match status" value="1"/>
</dbReference>
<evidence type="ECO:0000256" key="1">
    <source>
        <dbReference type="ARBA" id="ARBA00022536"/>
    </source>
</evidence>
<keyword evidence="3" id="KW-1185">Reference proteome</keyword>
<dbReference type="GO" id="GO:0005044">
    <property type="term" value="F:scavenger receptor activity"/>
    <property type="evidence" value="ECO:0007669"/>
    <property type="project" value="InterPro"/>
</dbReference>
<sequence length="116" mass="12133">MCTTACVNNTYGAGCKQNCSVNCAAADKTCNNTNGHCILGCVAGFKGNFCDQTCSNVTYGPNCSKDCSVHCAGLNNTCGSVNGTCDLGCEPGYRGLKCDRGKTTTTKKKKIKISKY</sequence>